<name>A0A8H6EDJ4_9HELO</name>
<evidence type="ECO:0000313" key="1">
    <source>
        <dbReference type="EMBL" id="KAF5868173.1"/>
    </source>
</evidence>
<dbReference type="OrthoDB" id="3489820at2759"/>
<accession>A0A8H6EDJ4</accession>
<organism evidence="1 2">
    <name type="scientific">Botrytis fragariae</name>
    <dbReference type="NCBI Taxonomy" id="1964551"/>
    <lineage>
        <taxon>Eukaryota</taxon>
        <taxon>Fungi</taxon>
        <taxon>Dikarya</taxon>
        <taxon>Ascomycota</taxon>
        <taxon>Pezizomycotina</taxon>
        <taxon>Leotiomycetes</taxon>
        <taxon>Helotiales</taxon>
        <taxon>Sclerotiniaceae</taxon>
        <taxon>Botrytis</taxon>
    </lineage>
</organism>
<dbReference type="RefSeq" id="XP_037187122.1">
    <property type="nucleotide sequence ID" value="XM_037337742.1"/>
</dbReference>
<dbReference type="EMBL" id="JABFCT010000026">
    <property type="protein sequence ID" value="KAF5868173.1"/>
    <property type="molecule type" value="Genomic_DNA"/>
</dbReference>
<keyword evidence="2" id="KW-1185">Reference proteome</keyword>
<evidence type="ECO:0000313" key="2">
    <source>
        <dbReference type="Proteomes" id="UP000531561"/>
    </source>
</evidence>
<protein>
    <submittedName>
        <fullName evidence="1">Uncharacterized protein</fullName>
    </submittedName>
</protein>
<proteinExistence type="predicted"/>
<dbReference type="Proteomes" id="UP000531561">
    <property type="component" value="Unassembled WGS sequence"/>
</dbReference>
<dbReference type="GeneID" id="59261434"/>
<comment type="caution">
    <text evidence="1">The sequence shown here is derived from an EMBL/GenBank/DDBJ whole genome shotgun (WGS) entry which is preliminary data.</text>
</comment>
<dbReference type="AlphaFoldDB" id="A0A8H6EDJ4"/>
<reference evidence="1 2" key="1">
    <citation type="journal article" date="2020" name="Phytopathology">
        <title>A high-quality genome resource of Botrytis fragariae, a new and rapidly spreading fungal pathogen causing strawberry gray mold in the U.S.A.</title>
        <authorList>
            <person name="Wu Y."/>
            <person name="Saski C.A."/>
            <person name="Schnabel G."/>
            <person name="Xiao S."/>
            <person name="Hu M."/>
        </authorList>
    </citation>
    <scope>NUCLEOTIDE SEQUENCE [LARGE SCALE GENOMIC DNA]</scope>
    <source>
        <strain evidence="1 2">BVB16</strain>
    </source>
</reference>
<sequence>MTGPGDIHREEISVVPVITDATSHYAPPYSDLSRFRAAALHKSHSAVLRKHNDSTIETIFNPLLGSYPHNSASLNLIMSQHNIPHSNTIPYVNDQNVLPRPIDPSSAKAKRLRRAERGRKNIYSIVPRCSPPPEFLSNDAFRILPKGWWKCTYAGCPVGAHDLGERLCPTFASKGKYLPDGRKEAERDPIDLQEGWWCCPNEKCELRSRRPLYEERRICKCENNYGRDALIEEREKIFPTYSSADNVERWVAQLPALPTEEEIDIMEGGLEPGLEYAYEIEQPTSSKPQKLLSLRLPRRLGTWELSLRDKPSGSK</sequence>
<gene>
    <name evidence="1" type="ORF">Bfra_007369</name>
</gene>